<keyword evidence="4" id="KW-1185">Reference proteome</keyword>
<accession>A0ABV4BUT5</accession>
<dbReference type="NCBIfam" id="TIGR00762">
    <property type="entry name" value="DegV"/>
    <property type="match status" value="1"/>
</dbReference>
<keyword evidence="2" id="KW-0446">Lipid-binding</keyword>
<proteinExistence type="predicted"/>
<dbReference type="InterPro" id="IPR043168">
    <property type="entry name" value="DegV_C"/>
</dbReference>
<dbReference type="Gene3D" id="3.30.1180.10">
    <property type="match status" value="1"/>
</dbReference>
<organism evidence="3 4">
    <name type="scientific">Clostridium moutaii</name>
    <dbReference type="NCBI Taxonomy" id="3240932"/>
    <lineage>
        <taxon>Bacteria</taxon>
        <taxon>Bacillati</taxon>
        <taxon>Bacillota</taxon>
        <taxon>Clostridia</taxon>
        <taxon>Eubacteriales</taxon>
        <taxon>Clostridiaceae</taxon>
        <taxon>Clostridium</taxon>
    </lineage>
</organism>
<gene>
    <name evidence="3" type="ORF">AB8U03_10385</name>
</gene>
<dbReference type="Pfam" id="PF02645">
    <property type="entry name" value="DegV"/>
    <property type="match status" value="1"/>
</dbReference>
<comment type="function">
    <text evidence="1">May bind long-chain fatty acids, such as palmitate, and may play a role in lipid transport or fatty acid metabolism.</text>
</comment>
<evidence type="ECO:0000313" key="3">
    <source>
        <dbReference type="EMBL" id="MEY8000598.1"/>
    </source>
</evidence>
<protein>
    <submittedName>
        <fullName evidence="3">DegV family protein</fullName>
    </submittedName>
</protein>
<dbReference type="PANTHER" id="PTHR33434">
    <property type="entry name" value="DEGV DOMAIN-CONTAINING PROTEIN DR_1986-RELATED"/>
    <property type="match status" value="1"/>
</dbReference>
<reference evidence="3 4" key="1">
    <citation type="submission" date="2024-08" db="EMBL/GenBank/DDBJ databases">
        <title>Clostridium lapicellarii sp. nov., and Clostridium renhuaiense sp. nov., two species isolated from the mud in a fermentation cellar used for producing sauce-flavour Chinese liquors.</title>
        <authorList>
            <person name="Yang F."/>
            <person name="Wang H."/>
            <person name="Chen L.Q."/>
            <person name="Zhou N."/>
            <person name="Lu J.J."/>
            <person name="Pu X.X."/>
            <person name="Wan B."/>
            <person name="Wang L."/>
            <person name="Liu S.J."/>
        </authorList>
    </citation>
    <scope>NUCLEOTIDE SEQUENCE [LARGE SCALE GENOMIC DNA]</scope>
    <source>
        <strain evidence="3 4">MT-5</strain>
    </source>
</reference>
<dbReference type="Proteomes" id="UP001564657">
    <property type="component" value="Unassembled WGS sequence"/>
</dbReference>
<dbReference type="SUPFAM" id="SSF82549">
    <property type="entry name" value="DAK1/DegV-like"/>
    <property type="match status" value="1"/>
</dbReference>
<dbReference type="Gene3D" id="3.40.50.10170">
    <property type="match status" value="1"/>
</dbReference>
<dbReference type="PROSITE" id="PS51482">
    <property type="entry name" value="DEGV"/>
    <property type="match status" value="1"/>
</dbReference>
<name>A0ABV4BUT5_9CLOT</name>
<comment type="caution">
    <text evidence="3">The sequence shown here is derived from an EMBL/GenBank/DDBJ whole genome shotgun (WGS) entry which is preliminary data.</text>
</comment>
<dbReference type="RefSeq" id="WP_369704492.1">
    <property type="nucleotide sequence ID" value="NZ_JBGEWD010000009.1"/>
</dbReference>
<dbReference type="InterPro" id="IPR003797">
    <property type="entry name" value="DegV"/>
</dbReference>
<dbReference type="EMBL" id="JBGEWD010000009">
    <property type="protein sequence ID" value="MEY8000598.1"/>
    <property type="molecule type" value="Genomic_DNA"/>
</dbReference>
<sequence length="283" mass="31567">MEKIALITDSTSDMPKDMVDKYNIKILHYRIIYKDREFIDRINITPKYVYDNLDNEIPTSSLPSIDEMEKLFKSLQDQGYTHAIVVTLSGGLTGILNGVKLVSENYPKIKTYIYDSKSISMGEGMIVEECGKLIEKGASFNEIVNKLPSLRKRLHLYFVVGTLEYLKKGGRIGKVAGTIAELLNIKPIVAIDISDGKYFTYDKVRGRKKSLSRIVEIANNILKTKKCRMCILDGCALEDAKKVFNDVKENQNVTSASFGGDISPVAGLHSGPGLVGLVLFEEE</sequence>
<evidence type="ECO:0000256" key="2">
    <source>
        <dbReference type="ARBA" id="ARBA00023121"/>
    </source>
</evidence>
<evidence type="ECO:0000313" key="4">
    <source>
        <dbReference type="Proteomes" id="UP001564657"/>
    </source>
</evidence>
<dbReference type="PANTHER" id="PTHR33434:SF3">
    <property type="entry name" value="DEGV DOMAIN-CONTAINING PROTEIN YITS"/>
    <property type="match status" value="1"/>
</dbReference>
<dbReference type="InterPro" id="IPR050270">
    <property type="entry name" value="DegV_domain_contain"/>
</dbReference>
<evidence type="ECO:0000256" key="1">
    <source>
        <dbReference type="ARBA" id="ARBA00003238"/>
    </source>
</evidence>